<comment type="caution">
    <text evidence="6">The sequence shown here is derived from an EMBL/GenBank/DDBJ whole genome shotgun (WGS) entry which is preliminary data.</text>
</comment>
<dbReference type="InterPro" id="IPR052028">
    <property type="entry name" value="HipA_Ser/Thr_kinase"/>
</dbReference>
<evidence type="ECO:0000259" key="5">
    <source>
        <dbReference type="Pfam" id="PF13657"/>
    </source>
</evidence>
<name>A0ABU0W692_9GAMM</name>
<dbReference type="PANTHER" id="PTHR37419">
    <property type="entry name" value="SERINE/THREONINE-PROTEIN KINASE TOXIN HIPA"/>
    <property type="match status" value="1"/>
</dbReference>
<proteinExistence type="inferred from homology"/>
<reference evidence="6 7" key="1">
    <citation type="submission" date="2023-08" db="EMBL/GenBank/DDBJ databases">
        <title>Whole-genome sequencing of halo(alkali)philic microorganisms from hypersaline lakes.</title>
        <authorList>
            <person name="Sorokin D.Y."/>
            <person name="Abbas B."/>
            <person name="Merkel A.Y."/>
        </authorList>
    </citation>
    <scope>NUCLEOTIDE SEQUENCE [LARGE SCALE GENOMIC DNA]</scope>
    <source>
        <strain evidence="6 7">AB-CW4</strain>
    </source>
</reference>
<evidence type="ECO:0000259" key="4">
    <source>
        <dbReference type="Pfam" id="PF07804"/>
    </source>
</evidence>
<protein>
    <submittedName>
        <fullName evidence="6">Type II toxin-antitoxin system HipA family toxin</fullName>
    </submittedName>
</protein>
<dbReference type="Pfam" id="PF07804">
    <property type="entry name" value="HipA_C"/>
    <property type="match status" value="1"/>
</dbReference>
<evidence type="ECO:0000256" key="3">
    <source>
        <dbReference type="ARBA" id="ARBA00022777"/>
    </source>
</evidence>
<evidence type="ECO:0000256" key="2">
    <source>
        <dbReference type="ARBA" id="ARBA00022679"/>
    </source>
</evidence>
<dbReference type="Pfam" id="PF13657">
    <property type="entry name" value="Couple_hipA"/>
    <property type="match status" value="1"/>
</dbReference>
<dbReference type="Proteomes" id="UP001239019">
    <property type="component" value="Unassembled WGS sequence"/>
</dbReference>
<sequence>MSGRAAEVWLWGAQIGAVSWDAERAIGAFEYTPAFQGSGIEIAPLTMPLKPGTQPLIYRFPELARETFHGLPGLLADHLPDRFGHRVIDAWLAREGRSPADFSPVDRLLYIGRRAMGALEFRPPESRVRKAQPIDLAALVALANDILAEREDFSTELGLDEAEHREAMNDILQVGVSAGGARAKAIIAWNSRTNEIRSGQIDVPEGFEHWLLKFDGISHNRDREALADPQGYGLIEYAYYRMARAAGIEMSECRLLQENGRHHFMTRRFDRSENGGRLHMLSLCGMAHLDYNEAGAHGYEQAFQVIEQLGMGKDAIEEQFRRMAFNVLARNQDDHTRNIAFLMDRRGRWHLSPAFDLTLAYNPRGQWTHRHQMSINGKRDDFHRDDLLTVAERFRITRPRARDILRTVDDAIARWPEFGEEAGIDGDGIRQIGGLHRRLSG</sequence>
<dbReference type="EMBL" id="JAVDDT010000002">
    <property type="protein sequence ID" value="MDQ2068980.1"/>
    <property type="molecule type" value="Genomic_DNA"/>
</dbReference>
<organism evidence="6 7">
    <name type="scientific">Natronospira bacteriovora</name>
    <dbReference type="NCBI Taxonomy" id="3069753"/>
    <lineage>
        <taxon>Bacteria</taxon>
        <taxon>Pseudomonadati</taxon>
        <taxon>Pseudomonadota</taxon>
        <taxon>Gammaproteobacteria</taxon>
        <taxon>Natronospirales</taxon>
        <taxon>Natronospiraceae</taxon>
        <taxon>Natronospira</taxon>
    </lineage>
</organism>
<dbReference type="RefSeq" id="WP_306727475.1">
    <property type="nucleotide sequence ID" value="NZ_JAVDDT010000002.1"/>
</dbReference>
<gene>
    <name evidence="6" type="ORF">RBH19_03740</name>
</gene>
<evidence type="ECO:0000256" key="1">
    <source>
        <dbReference type="ARBA" id="ARBA00010164"/>
    </source>
</evidence>
<evidence type="ECO:0000313" key="7">
    <source>
        <dbReference type="Proteomes" id="UP001239019"/>
    </source>
</evidence>
<evidence type="ECO:0000313" key="6">
    <source>
        <dbReference type="EMBL" id="MDQ2068980.1"/>
    </source>
</evidence>
<dbReference type="InterPro" id="IPR012893">
    <property type="entry name" value="HipA-like_C"/>
</dbReference>
<keyword evidence="7" id="KW-1185">Reference proteome</keyword>
<dbReference type="PANTHER" id="PTHR37419:SF8">
    <property type="entry name" value="TOXIN YJJJ"/>
    <property type="match status" value="1"/>
</dbReference>
<dbReference type="InterPro" id="IPR017508">
    <property type="entry name" value="HipA_N1"/>
</dbReference>
<feature type="domain" description="HipA-like C-terminal" evidence="4">
    <location>
        <begin position="177"/>
        <end position="414"/>
    </location>
</feature>
<feature type="domain" description="HipA N-terminal subdomain 1" evidence="5">
    <location>
        <begin position="7"/>
        <end position="121"/>
    </location>
</feature>
<keyword evidence="2" id="KW-0808">Transferase</keyword>
<keyword evidence="3" id="KW-0418">Kinase</keyword>
<accession>A0ABU0W692</accession>
<dbReference type="Gene3D" id="1.10.1070.20">
    <property type="match status" value="1"/>
</dbReference>
<comment type="similarity">
    <text evidence="1">Belongs to the HipA Ser/Thr kinase family.</text>
</comment>